<evidence type="ECO:0000313" key="4">
    <source>
        <dbReference type="EMBL" id="MCY0964479.1"/>
    </source>
</evidence>
<keyword evidence="2" id="KW-0560">Oxidoreductase</keyword>
<proteinExistence type="inferred from homology"/>
<dbReference type="PRINTS" id="PR00081">
    <property type="entry name" value="GDHRDH"/>
</dbReference>
<evidence type="ECO:0000256" key="2">
    <source>
        <dbReference type="ARBA" id="ARBA00023002"/>
    </source>
</evidence>
<accession>A0A9X3IS38</accession>
<evidence type="ECO:0000313" key="5">
    <source>
        <dbReference type="Proteomes" id="UP001150830"/>
    </source>
</evidence>
<evidence type="ECO:0000256" key="1">
    <source>
        <dbReference type="ARBA" id="ARBA00006484"/>
    </source>
</evidence>
<dbReference type="GO" id="GO:0016491">
    <property type="term" value="F:oxidoreductase activity"/>
    <property type="evidence" value="ECO:0007669"/>
    <property type="project" value="UniProtKB-KW"/>
</dbReference>
<dbReference type="Proteomes" id="UP001150830">
    <property type="component" value="Unassembled WGS sequence"/>
</dbReference>
<reference evidence="4" key="1">
    <citation type="submission" date="2022-11" db="EMBL/GenBank/DDBJ databases">
        <title>Parathalassolutuus dongxingensis gen. nov., sp. nov., a novel member of family Oceanospirillaceae isolated from a coastal shrimp pond in Guangxi, China.</title>
        <authorList>
            <person name="Chen H."/>
        </authorList>
    </citation>
    <scope>NUCLEOTIDE SEQUENCE</scope>
    <source>
        <strain evidence="4">G-43</strain>
    </source>
</reference>
<comment type="caution">
    <text evidence="4">The sequence shown here is derived from an EMBL/GenBank/DDBJ whole genome shotgun (WGS) entry which is preliminary data.</text>
</comment>
<dbReference type="InterPro" id="IPR002347">
    <property type="entry name" value="SDR_fam"/>
</dbReference>
<protein>
    <submittedName>
        <fullName evidence="4">SDR family NAD(P)-dependent oxidoreductase</fullName>
    </submittedName>
</protein>
<dbReference type="AlphaFoldDB" id="A0A9X3IS38"/>
<dbReference type="Gene3D" id="3.40.50.720">
    <property type="entry name" value="NAD(P)-binding Rossmann-like Domain"/>
    <property type="match status" value="1"/>
</dbReference>
<dbReference type="RefSeq" id="WP_283172695.1">
    <property type="nucleotide sequence ID" value="NZ_JAPNOA010000016.1"/>
</dbReference>
<name>A0A9X3IS38_9GAMM</name>
<dbReference type="Pfam" id="PF00106">
    <property type="entry name" value="adh_short"/>
    <property type="match status" value="1"/>
</dbReference>
<organism evidence="4 5">
    <name type="scientific">Parathalassolituus penaei</name>
    <dbReference type="NCBI Taxonomy" id="2997323"/>
    <lineage>
        <taxon>Bacteria</taxon>
        <taxon>Pseudomonadati</taxon>
        <taxon>Pseudomonadota</taxon>
        <taxon>Gammaproteobacteria</taxon>
        <taxon>Oceanospirillales</taxon>
        <taxon>Oceanospirillaceae</taxon>
        <taxon>Parathalassolituus</taxon>
    </lineage>
</organism>
<evidence type="ECO:0000256" key="3">
    <source>
        <dbReference type="RuleBase" id="RU000363"/>
    </source>
</evidence>
<sequence length="268" mass="29227">MKRLINRLRGRHYPLTGQIIWLTGASSGIGAALVPVLAAQCRHLVISARDISSLMPIAEQYANVSAMPADVTDPQSLALVAHHIDEVFGYIDTLIANAGTCEYLDVGQFDAALVRRVMHTNFDGLVNTVAAALPLLRASQRGYLVAVSSSVTWLPLPRAEAYGASKAAVDYFAKSLRLDLAQEGIDVSLVAPGFVKTPLTDRNHFAMPMRISAEQAAQAIVAGMQQHQHSIHFPKGFTRILRLLGALPDCLQWPLLKLFTRSQRKPRA</sequence>
<dbReference type="EMBL" id="JAPNOA010000016">
    <property type="protein sequence ID" value="MCY0964479.1"/>
    <property type="molecule type" value="Genomic_DNA"/>
</dbReference>
<dbReference type="GO" id="GO:0016020">
    <property type="term" value="C:membrane"/>
    <property type="evidence" value="ECO:0007669"/>
    <property type="project" value="TreeGrafter"/>
</dbReference>
<dbReference type="PANTHER" id="PTHR44196">
    <property type="entry name" value="DEHYDROGENASE/REDUCTASE SDR FAMILY MEMBER 7B"/>
    <property type="match status" value="1"/>
</dbReference>
<dbReference type="PROSITE" id="PS00061">
    <property type="entry name" value="ADH_SHORT"/>
    <property type="match status" value="1"/>
</dbReference>
<dbReference type="InterPro" id="IPR020904">
    <property type="entry name" value="Sc_DH/Rdtase_CS"/>
</dbReference>
<gene>
    <name evidence="4" type="ORF">OUO13_04715</name>
</gene>
<dbReference type="PANTHER" id="PTHR44196:SF1">
    <property type="entry name" value="DEHYDROGENASE_REDUCTASE SDR FAMILY MEMBER 7B"/>
    <property type="match status" value="1"/>
</dbReference>
<dbReference type="InterPro" id="IPR036291">
    <property type="entry name" value="NAD(P)-bd_dom_sf"/>
</dbReference>
<keyword evidence="5" id="KW-1185">Reference proteome</keyword>
<comment type="similarity">
    <text evidence="1 3">Belongs to the short-chain dehydrogenases/reductases (SDR) family.</text>
</comment>
<dbReference type="SUPFAM" id="SSF51735">
    <property type="entry name" value="NAD(P)-binding Rossmann-fold domains"/>
    <property type="match status" value="1"/>
</dbReference>
<dbReference type="PRINTS" id="PR00080">
    <property type="entry name" value="SDRFAMILY"/>
</dbReference>